<dbReference type="AlphaFoldDB" id="A0A919V185"/>
<dbReference type="PROSITE" id="PS51482">
    <property type="entry name" value="DEGV"/>
    <property type="match status" value="1"/>
</dbReference>
<dbReference type="PANTHER" id="PTHR33434:SF2">
    <property type="entry name" value="FATTY ACID-BINDING PROTEIN TM_1468"/>
    <property type="match status" value="1"/>
</dbReference>
<keyword evidence="3" id="KW-1185">Reference proteome</keyword>
<dbReference type="InterPro" id="IPR050270">
    <property type="entry name" value="DegV_domain_contain"/>
</dbReference>
<dbReference type="NCBIfam" id="TIGR00762">
    <property type="entry name" value="DegV"/>
    <property type="match status" value="1"/>
</dbReference>
<dbReference type="Gene3D" id="3.30.1180.10">
    <property type="match status" value="1"/>
</dbReference>
<evidence type="ECO:0000256" key="1">
    <source>
        <dbReference type="ARBA" id="ARBA00023121"/>
    </source>
</evidence>
<organism evidence="2 3">
    <name type="scientific">Sphaerisporangium rufum</name>
    <dbReference type="NCBI Taxonomy" id="1381558"/>
    <lineage>
        <taxon>Bacteria</taxon>
        <taxon>Bacillati</taxon>
        <taxon>Actinomycetota</taxon>
        <taxon>Actinomycetes</taxon>
        <taxon>Streptosporangiales</taxon>
        <taxon>Streptosporangiaceae</taxon>
        <taxon>Sphaerisporangium</taxon>
    </lineage>
</organism>
<dbReference type="RefSeq" id="WP_203985599.1">
    <property type="nucleotide sequence ID" value="NZ_BOOU01000046.1"/>
</dbReference>
<dbReference type="EMBL" id="BOOU01000046">
    <property type="protein sequence ID" value="GII78312.1"/>
    <property type="molecule type" value="Genomic_DNA"/>
</dbReference>
<dbReference type="Pfam" id="PF02645">
    <property type="entry name" value="DegV"/>
    <property type="match status" value="1"/>
</dbReference>
<comment type="caution">
    <text evidence="2">The sequence shown here is derived from an EMBL/GenBank/DDBJ whole genome shotgun (WGS) entry which is preliminary data.</text>
</comment>
<proteinExistence type="predicted"/>
<accession>A0A919V185</accession>
<dbReference type="InterPro" id="IPR043168">
    <property type="entry name" value="DegV_C"/>
</dbReference>
<dbReference type="SUPFAM" id="SSF82549">
    <property type="entry name" value="DAK1/DegV-like"/>
    <property type="match status" value="1"/>
</dbReference>
<name>A0A919V185_9ACTN</name>
<reference evidence="2" key="1">
    <citation type="submission" date="2021-01" db="EMBL/GenBank/DDBJ databases">
        <title>Whole genome shotgun sequence of Sphaerisporangium rufum NBRC 109079.</title>
        <authorList>
            <person name="Komaki H."/>
            <person name="Tamura T."/>
        </authorList>
    </citation>
    <scope>NUCLEOTIDE SEQUENCE</scope>
    <source>
        <strain evidence="2">NBRC 109079</strain>
    </source>
</reference>
<dbReference type="Proteomes" id="UP000655287">
    <property type="component" value="Unassembled WGS sequence"/>
</dbReference>
<dbReference type="GO" id="GO:0008289">
    <property type="term" value="F:lipid binding"/>
    <property type="evidence" value="ECO:0007669"/>
    <property type="project" value="UniProtKB-KW"/>
</dbReference>
<protein>
    <submittedName>
        <fullName evidence="2">DegV domain-containing protein</fullName>
    </submittedName>
</protein>
<evidence type="ECO:0000313" key="2">
    <source>
        <dbReference type="EMBL" id="GII78312.1"/>
    </source>
</evidence>
<keyword evidence="1" id="KW-0446">Lipid-binding</keyword>
<dbReference type="InterPro" id="IPR003797">
    <property type="entry name" value="DegV"/>
</dbReference>
<gene>
    <name evidence="2" type="ORF">Sru01_32940</name>
</gene>
<dbReference type="PANTHER" id="PTHR33434">
    <property type="entry name" value="DEGV DOMAIN-CONTAINING PROTEIN DR_1986-RELATED"/>
    <property type="match status" value="1"/>
</dbReference>
<evidence type="ECO:0000313" key="3">
    <source>
        <dbReference type="Proteomes" id="UP000655287"/>
    </source>
</evidence>
<dbReference type="Gene3D" id="3.40.50.10170">
    <property type="match status" value="1"/>
</dbReference>
<sequence>MSQAVAVVTDSSAALDPAEAGREGVLVIPLQVAVGGRTFDDVAQIDAAAVAEALAAWSPVTTSRPAPQRFADAYEAAAARGAASVVSVHLSAALSGTADSARLAAADALVPVDVVDSGSLAMGLGFPVLAAARAARRGGTRQQVAAAARACAAETMTYFYVDDLEHLRRSGRLGTAATFLGSALAIKPLLHITGGTIVPLEKVRTSGRAIARLADLAVSAAGERRVDVAVHHLAAPARAGTLARQLTDRVPGLASMRVTEVGPAVGVHAGPGMLGITVAPAIPH</sequence>